<dbReference type="Gene3D" id="3.30.1430.10">
    <property type="match status" value="1"/>
</dbReference>
<dbReference type="InterPro" id="IPR000597">
    <property type="entry name" value="Ribosomal_uL3"/>
</dbReference>
<dbReference type="GO" id="GO:0006414">
    <property type="term" value="P:translational elongation"/>
    <property type="evidence" value="ECO:0007669"/>
    <property type="project" value="EnsemblFungi"/>
</dbReference>
<gene>
    <name evidence="5" type="ORF">EDEG_00836</name>
</gene>
<proteinExistence type="inferred from homology"/>
<reference evidence="5 6" key="1">
    <citation type="submission" date="2011-08" db="EMBL/GenBank/DDBJ databases">
        <authorList>
            <person name="Liu Z.J."/>
            <person name="Shi F.L."/>
            <person name="Lu J.Q."/>
            <person name="Li M."/>
            <person name="Wang Z.L."/>
        </authorList>
    </citation>
    <scope>NUCLEOTIDE SEQUENCE [LARGE SCALE GENOMIC DNA]</scope>
    <source>
        <strain evidence="5 6">USNM 41457</strain>
    </source>
</reference>
<dbReference type="VEuPathDB" id="MicrosporidiaDB:EDEG_00836"/>
<dbReference type="GO" id="GO:0022625">
    <property type="term" value="C:cytosolic large ribosomal subunit"/>
    <property type="evidence" value="ECO:0007669"/>
    <property type="project" value="EnsemblFungi"/>
</dbReference>
<dbReference type="Pfam" id="PF00297">
    <property type="entry name" value="Ribosomal_L3"/>
    <property type="match status" value="1"/>
</dbReference>
<dbReference type="SUPFAM" id="SSF50447">
    <property type="entry name" value="Translation proteins"/>
    <property type="match status" value="1"/>
</dbReference>
<dbReference type="FunFam" id="2.40.30.10:FF:000351">
    <property type="entry name" value="Ribosomal protein L3"/>
    <property type="match status" value="1"/>
</dbReference>
<dbReference type="GO" id="GO:0003723">
    <property type="term" value="F:RNA binding"/>
    <property type="evidence" value="ECO:0007669"/>
    <property type="project" value="TreeGrafter"/>
</dbReference>
<evidence type="ECO:0008006" key="7">
    <source>
        <dbReference type="Google" id="ProtNLM"/>
    </source>
</evidence>
<keyword evidence="2 4" id="KW-0689">Ribosomal protein</keyword>
<dbReference type="Gene3D" id="2.40.30.10">
    <property type="entry name" value="Translation factors"/>
    <property type="match status" value="1"/>
</dbReference>
<comment type="similarity">
    <text evidence="1 4">Belongs to the universal ribosomal protein uL3 family.</text>
</comment>
<dbReference type="InterPro" id="IPR045077">
    <property type="entry name" value="L3_arc_euk"/>
</dbReference>
<reference evidence="6" key="2">
    <citation type="submission" date="2015-07" db="EMBL/GenBank/DDBJ databases">
        <title>Contrasting host-pathogen interactions and genome evolution in two generalist and specialist microsporidian pathogens of mosquitoes.</title>
        <authorList>
            <consortium name="The Broad Institute Genomics Platform"/>
            <consortium name="The Broad Institute Genome Sequencing Center for Infectious Disease"/>
            <person name="Cuomo C.A."/>
            <person name="Sanscrainte N.D."/>
            <person name="Goldberg J.M."/>
            <person name="Heiman D."/>
            <person name="Young S."/>
            <person name="Zeng Q."/>
            <person name="Becnel J.J."/>
            <person name="Birren B.W."/>
        </authorList>
    </citation>
    <scope>NUCLEOTIDE SEQUENCE [LARGE SCALE GENOMIC DNA]</scope>
    <source>
        <strain evidence="6">USNM 41457</strain>
    </source>
</reference>
<keyword evidence="6" id="KW-1185">Reference proteome</keyword>
<accession>J9DR82</accession>
<evidence type="ECO:0000256" key="1">
    <source>
        <dbReference type="ARBA" id="ARBA00006540"/>
    </source>
</evidence>
<dbReference type="GO" id="GO:0006364">
    <property type="term" value="P:rRNA processing"/>
    <property type="evidence" value="ECO:0007669"/>
    <property type="project" value="EnsemblFungi"/>
</dbReference>
<dbReference type="GO" id="GO:0000027">
    <property type="term" value="P:ribosomal large subunit assembly"/>
    <property type="evidence" value="ECO:0007669"/>
    <property type="project" value="EnsemblFungi"/>
</dbReference>
<evidence type="ECO:0000313" key="5">
    <source>
        <dbReference type="EMBL" id="EJW05055.1"/>
    </source>
</evidence>
<comment type="caution">
    <text evidence="5">The sequence shown here is derived from an EMBL/GenBank/DDBJ whole genome shotgun (WGS) entry which is preliminary data.</text>
</comment>
<dbReference type="STRING" id="1003232.J9DR82"/>
<dbReference type="InterPro" id="IPR019926">
    <property type="entry name" value="Ribosomal_uL3_CS"/>
</dbReference>
<dbReference type="OMA" id="QRTEYNK"/>
<name>J9DR82_EDHAE</name>
<dbReference type="HOGENOM" id="CLU_033361_2_1_1"/>
<dbReference type="GO" id="GO:0003735">
    <property type="term" value="F:structural constituent of ribosome"/>
    <property type="evidence" value="ECO:0007669"/>
    <property type="project" value="InterPro"/>
</dbReference>
<dbReference type="Proteomes" id="UP000003163">
    <property type="component" value="Unassembled WGS sequence"/>
</dbReference>
<dbReference type="FunCoup" id="J9DR82">
    <property type="interactions" value="108"/>
</dbReference>
<dbReference type="InterPro" id="IPR044892">
    <property type="entry name" value="Ribosomal_L3_dom_3_arc_sf"/>
</dbReference>
<dbReference type="GO" id="GO:1990145">
    <property type="term" value="P:maintenance of translational fidelity"/>
    <property type="evidence" value="ECO:0007669"/>
    <property type="project" value="EnsemblFungi"/>
</dbReference>
<dbReference type="OrthoDB" id="1611972at2759"/>
<evidence type="ECO:0000256" key="4">
    <source>
        <dbReference type="RuleBase" id="RU003905"/>
    </source>
</evidence>
<organism evidence="5 6">
    <name type="scientific">Edhazardia aedis (strain USNM 41457)</name>
    <name type="common">Microsporidian parasite</name>
    <dbReference type="NCBI Taxonomy" id="1003232"/>
    <lineage>
        <taxon>Eukaryota</taxon>
        <taxon>Fungi</taxon>
        <taxon>Fungi incertae sedis</taxon>
        <taxon>Microsporidia</taxon>
        <taxon>Edhazardia</taxon>
    </lineage>
</organism>
<dbReference type="PANTHER" id="PTHR11363:SF5">
    <property type="entry name" value="LARGE RIBOSOMAL SUBUNIT PROTEIN UL3"/>
    <property type="match status" value="1"/>
</dbReference>
<dbReference type="AlphaFoldDB" id="J9DR82"/>
<sequence length="408" mass="46337">MSCRKYEAPRHGSLAYCPRKRANSVKQSLRAFPKDKGGECHLTATIGYKTGMSHIIRTSERQRPTQKKQKATTHEVFDAVTFIECPPVIIFGIVGYKKTITGLKVHSRLFAKNLSDGVLRAYNRRHTLKVNSASNPNTTVSTKNPLDFYVRKYDDENEIENEIKNLKKCDSIRVLIQSQTEKIRTLNTKKSHVMEVQVNGGKNVCEKVDWALENMEKEIPIKQVFQDQEIIDIIAVTKGKGFQGCTKRFGTRILPRKTNKGLRKVACIGAWHPSRVMWTVPRAGQMGFHRRTEINKRIYKIGNGTELAKTEFDLTPKTINPVGGFKHYGNIQNDYLMIKGSVGGPRKRVVTLRKSLFTKFSSLNTENISIKFIDTSSKMGSGRFQTNEEKAAYYGITKKKVTEVAERN</sequence>
<dbReference type="EMBL" id="AFBI03000010">
    <property type="protein sequence ID" value="EJW05055.1"/>
    <property type="molecule type" value="Genomic_DNA"/>
</dbReference>
<keyword evidence="3 4" id="KW-0687">Ribonucleoprotein</keyword>
<dbReference type="Gene3D" id="4.10.960.10">
    <property type="entry name" value="Ribosomal protein L3, domain 3"/>
    <property type="match status" value="1"/>
</dbReference>
<evidence type="ECO:0000256" key="3">
    <source>
        <dbReference type="ARBA" id="ARBA00023274"/>
    </source>
</evidence>
<evidence type="ECO:0000256" key="2">
    <source>
        <dbReference type="ARBA" id="ARBA00022980"/>
    </source>
</evidence>
<dbReference type="PANTHER" id="PTHR11363">
    <property type="entry name" value="60S RIBOSOMAL PROTEIN L3-RELATED"/>
    <property type="match status" value="1"/>
</dbReference>
<evidence type="ECO:0000313" key="6">
    <source>
        <dbReference type="Proteomes" id="UP000003163"/>
    </source>
</evidence>
<protein>
    <recommendedName>
        <fullName evidence="7">60S ribosomal protein L3</fullName>
    </recommendedName>
</protein>
<dbReference type="InterPro" id="IPR009000">
    <property type="entry name" value="Transl_B-barrel_sf"/>
</dbReference>
<dbReference type="PROSITE" id="PS00474">
    <property type="entry name" value="RIBOSOMAL_L3"/>
    <property type="match status" value="1"/>
</dbReference>
<dbReference type="InParanoid" id="J9DR82"/>